<keyword evidence="5 16" id="KW-0732">Signal</keyword>
<feature type="compositionally biased region" description="Basic and acidic residues" evidence="17">
    <location>
        <begin position="1183"/>
        <end position="1207"/>
    </location>
</feature>
<evidence type="ECO:0000256" key="16">
    <source>
        <dbReference type="RuleBase" id="RU003762"/>
    </source>
</evidence>
<dbReference type="SMART" id="SM00191">
    <property type="entry name" value="Int_alpha"/>
    <property type="match status" value="5"/>
</dbReference>
<dbReference type="Gene3D" id="2.60.40.1460">
    <property type="entry name" value="Integrin domains. Chain A, domain 2"/>
    <property type="match status" value="1"/>
</dbReference>
<keyword evidence="7" id="KW-0106">Calcium</keyword>
<reference evidence="19" key="4">
    <citation type="submission" date="2025-09" db="UniProtKB">
        <authorList>
            <consortium name="Ensembl"/>
        </authorList>
    </citation>
    <scope>IDENTIFICATION</scope>
</reference>
<feature type="domain" description="VWFA" evidence="18">
    <location>
        <begin position="161"/>
        <end position="336"/>
    </location>
</feature>
<dbReference type="GO" id="GO:0033627">
    <property type="term" value="P:cell adhesion mediated by integrin"/>
    <property type="evidence" value="ECO:0007669"/>
    <property type="project" value="TreeGrafter"/>
</dbReference>
<dbReference type="Gene3D" id="1.20.5.930">
    <property type="entry name" value="Bicelle-embedded integrin alpha(iib) transmembrane segment"/>
    <property type="match status" value="1"/>
</dbReference>
<dbReference type="SUPFAM" id="SSF53300">
    <property type="entry name" value="vWA-like"/>
    <property type="match status" value="1"/>
</dbReference>
<dbReference type="PRINTS" id="PR01185">
    <property type="entry name" value="INTEGRINA"/>
</dbReference>
<dbReference type="InterPro" id="IPR000413">
    <property type="entry name" value="Integrin_alpha"/>
</dbReference>
<evidence type="ECO:0000256" key="2">
    <source>
        <dbReference type="ARBA" id="ARBA00008054"/>
    </source>
</evidence>
<feature type="repeat" description="FG-GAP" evidence="15">
    <location>
        <begin position="389"/>
        <end position="441"/>
    </location>
</feature>
<dbReference type="GO" id="GO:0009897">
    <property type="term" value="C:external side of plasma membrane"/>
    <property type="evidence" value="ECO:0007669"/>
    <property type="project" value="TreeGrafter"/>
</dbReference>
<evidence type="ECO:0000256" key="17">
    <source>
        <dbReference type="SAM" id="MobiDB-lite"/>
    </source>
</evidence>
<dbReference type="GeneTree" id="ENSGT00940000154838"/>
<feature type="repeat" description="FG-GAP" evidence="15">
    <location>
        <begin position="505"/>
        <end position="561"/>
    </location>
</feature>
<accession>A0AAX7SF90</accession>
<evidence type="ECO:0000256" key="15">
    <source>
        <dbReference type="PROSITE-ProRule" id="PRU00803"/>
    </source>
</evidence>
<keyword evidence="4" id="KW-0479">Metal-binding</keyword>
<dbReference type="GeneID" id="113023604"/>
<dbReference type="GO" id="GO:0007160">
    <property type="term" value="P:cell-matrix adhesion"/>
    <property type="evidence" value="ECO:0007669"/>
    <property type="project" value="TreeGrafter"/>
</dbReference>
<evidence type="ECO:0000256" key="1">
    <source>
        <dbReference type="ARBA" id="ARBA00004479"/>
    </source>
</evidence>
<feature type="compositionally biased region" description="Polar residues" evidence="17">
    <location>
        <begin position="1156"/>
        <end position="1167"/>
    </location>
</feature>
<reference evidence="19" key="3">
    <citation type="submission" date="2025-08" db="UniProtKB">
        <authorList>
            <consortium name="Ensembl"/>
        </authorList>
    </citation>
    <scope>IDENTIFICATION</scope>
</reference>
<feature type="repeat" description="FG-GAP" evidence="15">
    <location>
        <begin position="566"/>
        <end position="626"/>
    </location>
</feature>
<proteinExistence type="inferred from homology"/>
<dbReference type="Pfam" id="PF08441">
    <property type="entry name" value="Integrin_A_Ig_1"/>
    <property type="match status" value="1"/>
</dbReference>
<evidence type="ECO:0000256" key="9">
    <source>
        <dbReference type="ARBA" id="ARBA00022989"/>
    </source>
</evidence>
<feature type="chain" id="PRO_5044042206" description="VWFA domain-containing protein" evidence="16">
    <location>
        <begin position="26"/>
        <end position="1213"/>
    </location>
</feature>
<dbReference type="PANTHER" id="PTHR23220:SF84">
    <property type="entry name" value="INTEGRIN ALPHA-L"/>
    <property type="match status" value="1"/>
</dbReference>
<evidence type="ECO:0000259" key="18">
    <source>
        <dbReference type="PROSITE" id="PS50234"/>
    </source>
</evidence>
<reference evidence="20" key="2">
    <citation type="submission" date="2023-03" db="EMBL/GenBank/DDBJ databases">
        <authorList>
            <consortium name="Wellcome Sanger Institute Data Sharing"/>
        </authorList>
    </citation>
    <scope>NUCLEOTIDE SEQUENCE [LARGE SCALE GENOMIC DNA]</scope>
</reference>
<keyword evidence="3 16" id="KW-0812">Transmembrane</keyword>
<dbReference type="InterPro" id="IPR032695">
    <property type="entry name" value="Integrin_dom_sf"/>
</dbReference>
<evidence type="ECO:0000256" key="14">
    <source>
        <dbReference type="ARBA" id="ARBA00023180"/>
    </source>
</evidence>
<dbReference type="InterPro" id="IPR028994">
    <property type="entry name" value="Integrin_alpha_N"/>
</dbReference>
<dbReference type="InterPro" id="IPR048633">
    <property type="entry name" value="ITGAX-like_Ig_3"/>
</dbReference>
<dbReference type="PROSITE" id="PS50234">
    <property type="entry name" value="VWFA"/>
    <property type="match status" value="1"/>
</dbReference>
<dbReference type="PRINTS" id="PR00453">
    <property type="entry name" value="VWFADOMAIN"/>
</dbReference>
<dbReference type="AlphaFoldDB" id="A0AAX7SF90"/>
<keyword evidence="11 16" id="KW-0472">Membrane</keyword>
<dbReference type="Pfam" id="PF20805">
    <property type="entry name" value="Integrin_A_Ig_2"/>
    <property type="match status" value="1"/>
</dbReference>
<evidence type="ECO:0000256" key="6">
    <source>
        <dbReference type="ARBA" id="ARBA00022737"/>
    </source>
</evidence>
<dbReference type="Pfam" id="PF01839">
    <property type="entry name" value="FG-GAP"/>
    <property type="match status" value="2"/>
</dbReference>
<dbReference type="RefSeq" id="XP_026025566.1">
    <property type="nucleotide sequence ID" value="XM_026169781.1"/>
</dbReference>
<evidence type="ECO:0000256" key="7">
    <source>
        <dbReference type="ARBA" id="ARBA00022837"/>
    </source>
</evidence>
<keyword evidence="10 16" id="KW-0401">Integrin</keyword>
<keyword evidence="6" id="KW-0677">Repeat</keyword>
<keyword evidence="20" id="KW-1185">Reference proteome</keyword>
<dbReference type="GO" id="GO:0005178">
    <property type="term" value="F:integrin binding"/>
    <property type="evidence" value="ECO:0007669"/>
    <property type="project" value="TreeGrafter"/>
</dbReference>
<dbReference type="InterPro" id="IPR002035">
    <property type="entry name" value="VWF_A"/>
</dbReference>
<evidence type="ECO:0000256" key="5">
    <source>
        <dbReference type="ARBA" id="ARBA00022729"/>
    </source>
</evidence>
<dbReference type="Pfam" id="PF21520">
    <property type="entry name" value="ITGAX-like_Ig_3"/>
    <property type="match status" value="1"/>
</dbReference>
<dbReference type="Pfam" id="PF00092">
    <property type="entry name" value="VWA"/>
    <property type="match status" value="1"/>
</dbReference>
<keyword evidence="8 16" id="KW-0130">Cell adhesion</keyword>
<dbReference type="GO" id="GO:0008305">
    <property type="term" value="C:integrin complex"/>
    <property type="evidence" value="ECO:0007669"/>
    <property type="project" value="InterPro"/>
</dbReference>
<feature type="region of interest" description="Disordered" evidence="17">
    <location>
        <begin position="1145"/>
        <end position="1213"/>
    </location>
</feature>
<dbReference type="InterPro" id="IPR013649">
    <property type="entry name" value="Integrin_alpha_Ig-like_1"/>
</dbReference>
<dbReference type="InterPro" id="IPR013519">
    <property type="entry name" value="Int_alpha_beta-p"/>
</dbReference>
<evidence type="ECO:0000256" key="12">
    <source>
        <dbReference type="ARBA" id="ARBA00023157"/>
    </source>
</evidence>
<name>A0AAX7SF90_ASTCA</name>
<dbReference type="InterPro" id="IPR036465">
    <property type="entry name" value="vWFA_dom_sf"/>
</dbReference>
<dbReference type="PANTHER" id="PTHR23220">
    <property type="entry name" value="INTEGRIN ALPHA"/>
    <property type="match status" value="1"/>
</dbReference>
<dbReference type="Gene3D" id="2.60.40.1530">
    <property type="entry name" value="ntegrin, alpha v. Chain A, domain 4"/>
    <property type="match status" value="1"/>
</dbReference>
<dbReference type="InterPro" id="IPR048285">
    <property type="entry name" value="Integrin_alpha_Ig-like_2"/>
</dbReference>
<protein>
    <recommendedName>
        <fullName evidence="18">VWFA domain-containing protein</fullName>
    </recommendedName>
</protein>
<feature type="repeat" description="FG-GAP" evidence="15">
    <location>
        <begin position="442"/>
        <end position="504"/>
    </location>
</feature>
<keyword evidence="9 16" id="KW-1133">Transmembrane helix</keyword>
<evidence type="ECO:0000313" key="19">
    <source>
        <dbReference type="Ensembl" id="ENSACLP00000043122.1"/>
    </source>
</evidence>
<dbReference type="InterPro" id="IPR013517">
    <property type="entry name" value="FG-GAP"/>
</dbReference>
<dbReference type="Gene3D" id="2.60.40.1510">
    <property type="entry name" value="ntegrin, alpha v. Chain A, domain 3"/>
    <property type="match status" value="1"/>
</dbReference>
<comment type="subcellular location">
    <subcellularLocation>
        <location evidence="1 16">Membrane</location>
        <topology evidence="1 16">Single-pass type I membrane protein</topology>
    </subcellularLocation>
</comment>
<dbReference type="SUPFAM" id="SSF69318">
    <property type="entry name" value="Integrin alpha N-terminal domain"/>
    <property type="match status" value="1"/>
</dbReference>
<dbReference type="GO" id="GO:0098609">
    <property type="term" value="P:cell-cell adhesion"/>
    <property type="evidence" value="ECO:0007669"/>
    <property type="project" value="TreeGrafter"/>
</dbReference>
<organism evidence="19 20">
    <name type="scientific">Astatotilapia calliptera</name>
    <name type="common">Eastern happy</name>
    <name type="synonym">Chromis callipterus</name>
    <dbReference type="NCBI Taxonomy" id="8154"/>
    <lineage>
        <taxon>Eukaryota</taxon>
        <taxon>Metazoa</taxon>
        <taxon>Chordata</taxon>
        <taxon>Craniata</taxon>
        <taxon>Vertebrata</taxon>
        <taxon>Euteleostomi</taxon>
        <taxon>Actinopterygii</taxon>
        <taxon>Neopterygii</taxon>
        <taxon>Teleostei</taxon>
        <taxon>Neoteleostei</taxon>
        <taxon>Acanthomorphata</taxon>
        <taxon>Ovalentaria</taxon>
        <taxon>Cichlomorphae</taxon>
        <taxon>Cichliformes</taxon>
        <taxon>Cichlidae</taxon>
        <taxon>African cichlids</taxon>
        <taxon>Pseudocrenilabrinae</taxon>
        <taxon>Haplochromini</taxon>
        <taxon>Astatotilapia</taxon>
    </lineage>
</organism>
<evidence type="ECO:0000313" key="20">
    <source>
        <dbReference type="Proteomes" id="UP000265100"/>
    </source>
</evidence>
<comment type="similarity">
    <text evidence="2 16">Belongs to the integrin alpha chain family.</text>
</comment>
<dbReference type="Gene3D" id="3.40.50.410">
    <property type="entry name" value="von Willebrand factor, type A domain"/>
    <property type="match status" value="1"/>
</dbReference>
<keyword evidence="12" id="KW-1015">Disulfide bond</keyword>
<evidence type="ECO:0000256" key="8">
    <source>
        <dbReference type="ARBA" id="ARBA00022889"/>
    </source>
</evidence>
<keyword evidence="13 16" id="KW-0675">Receptor</keyword>
<dbReference type="Gene3D" id="2.130.10.130">
    <property type="entry name" value="Integrin alpha, N-terminal"/>
    <property type="match status" value="1"/>
</dbReference>
<dbReference type="PROSITE" id="PS51470">
    <property type="entry name" value="FG_GAP"/>
    <property type="match status" value="4"/>
</dbReference>
<dbReference type="Ensembl" id="ENSACLT00000060101.1">
    <property type="protein sequence ID" value="ENSACLP00000043122.1"/>
    <property type="gene ID" value="ENSACLG00000010067.2"/>
</dbReference>
<dbReference type="SMART" id="SM00327">
    <property type="entry name" value="VWA"/>
    <property type="match status" value="1"/>
</dbReference>
<evidence type="ECO:0000256" key="3">
    <source>
        <dbReference type="ARBA" id="ARBA00022692"/>
    </source>
</evidence>
<dbReference type="SUPFAM" id="SSF69179">
    <property type="entry name" value="Integrin domains"/>
    <property type="match status" value="2"/>
</dbReference>
<evidence type="ECO:0000256" key="11">
    <source>
        <dbReference type="ARBA" id="ARBA00023136"/>
    </source>
</evidence>
<dbReference type="Proteomes" id="UP000265100">
    <property type="component" value="Chromosome 6"/>
</dbReference>
<feature type="signal peptide" evidence="16">
    <location>
        <begin position="1"/>
        <end position="25"/>
    </location>
</feature>
<sequence>MHWRQHIYFLTFVVIVASTIPACLAFNIKMTEPKKHEGEPGDFYGYKVLQYKSGDGNKRIVVTAPLRLNGSGGIYQPHQNKWFNTSVAEDLQSNTTAVKHLGLSIAADSSGSRFTVCSPSLVHECYENSYLNSICYELSDQLQKISSFKPAFQKCTKKPVDLVFLFDGSASMTEDEFKKNKDFIEDIMNSLKNTSIKFAAVQFSSTVHKVFDFNDYAAKRAFDKLMKDKHLKTLTNTHKALEFIFDQIFDNKTAGASPDATKALILITDGDPSDTDRKGIIKKYDEKNIIRLVIGIKDAQLDKFRAIASEPKDKNAFKIENYDGLKGVLENFQKKIFAVEGSKGARAGNLTDEMSQSGFSAVFNKDTLILGSVGTNSWRGSLQERRDKTETIEDQEMEMDSYMGYSVSVGERGGVSLYFTGAPRFQHTGQVVLFKQNSNNWTTAQRITGDQIGSYFGAELCSVDINSDGDTDFLLVGAPTFYQLQEKKEGQIYIYTLTDELQLKSELIVMGPSMGRFGTTISSLADLNGDELRDVAVGAPLEDDNRGAVYIYLGDRHRGIRSTFSQRITGDKITPGIRFFGQAIDGGVGIKEDGLPDIVIGSQGAAVVLSSKPVFNVMAHLSFHPKEISTEKLDCQGAEGNLLMVTLTACFEMVEATKSKQGNVSSGLNITYMFAVDPMRQKHRGFFTQTDTKTRSLTSTYELKDEMTCLNFSIYMHKCVIDTLSPISIKLNFSQADSETANITLNMDSKKQSAVEVPFEKQCRKNDTCIAELDVKFKFETPTLLVTENNYFNVTIHLKNDGDDSYNTSLIMFYPPGLSFSRMTLIKSSRLTTHDCRDQEERNKTICGVSQPVYRSRSYATFQSAFHVMHNYEWNDKMSMIIEAKSDNQDSNRTSTLTESIPVQFEIKMILTVNQDSTTYLNFTSDETAPKEMNITYRIDNTGFKEFPATITLEFPTQLEHSFEMKSYQIFVKENKTQCTAATNHKFKNCLPKNKCVAIVCNTFNLKNYASAEFTLSGKVHFKEAAQQAANVAFLKKYTGDSRKINFVSSVHVGYDDARYVLNDPENKDHLTPFKFPTKKTEVRVDFFILPNKMLIILTGAGLGLLLLIIITIILFKLGCFKRKKFGEDDLEDDTVVIPIPASTVGTDKKSEKSSNDNQTQEKSPLISSAPDDEQIKQSGTDNKSDQPSEENKVHDDGAAEEKKDEATVTINA</sequence>
<evidence type="ECO:0000256" key="4">
    <source>
        <dbReference type="ARBA" id="ARBA00022723"/>
    </source>
</evidence>
<evidence type="ECO:0000256" key="13">
    <source>
        <dbReference type="ARBA" id="ARBA00023170"/>
    </source>
</evidence>
<evidence type="ECO:0000256" key="10">
    <source>
        <dbReference type="ARBA" id="ARBA00023037"/>
    </source>
</evidence>
<dbReference type="GO" id="GO:0007229">
    <property type="term" value="P:integrin-mediated signaling pathway"/>
    <property type="evidence" value="ECO:0007669"/>
    <property type="project" value="UniProtKB-KW"/>
</dbReference>
<dbReference type="GO" id="GO:0046872">
    <property type="term" value="F:metal ion binding"/>
    <property type="evidence" value="ECO:0007669"/>
    <property type="project" value="UniProtKB-KW"/>
</dbReference>
<feature type="transmembrane region" description="Helical" evidence="16">
    <location>
        <begin position="1094"/>
        <end position="1116"/>
    </location>
</feature>
<reference evidence="19 20" key="1">
    <citation type="submission" date="2018-05" db="EMBL/GenBank/DDBJ databases">
        <authorList>
            <person name="Datahose"/>
        </authorList>
    </citation>
    <scope>NUCLEOTIDE SEQUENCE</scope>
</reference>
<keyword evidence="14" id="KW-0325">Glycoprotein</keyword>